<dbReference type="RefSeq" id="WP_220201162.1">
    <property type="nucleotide sequence ID" value="NZ_BNJK01000001.1"/>
</dbReference>
<evidence type="ECO:0000256" key="4">
    <source>
        <dbReference type="ARBA" id="ARBA00022777"/>
    </source>
</evidence>
<dbReference type="CDD" id="cd14014">
    <property type="entry name" value="STKc_PknB_like"/>
    <property type="match status" value="1"/>
</dbReference>
<evidence type="ECO:0000256" key="3">
    <source>
        <dbReference type="ARBA" id="ARBA00022741"/>
    </source>
</evidence>
<dbReference type="Gene3D" id="1.10.510.10">
    <property type="entry name" value="Transferase(Phosphotransferase) domain 1"/>
    <property type="match status" value="1"/>
</dbReference>
<dbReference type="Gene3D" id="3.30.200.20">
    <property type="entry name" value="Phosphorylase Kinase, domain 1"/>
    <property type="match status" value="1"/>
</dbReference>
<evidence type="ECO:0000313" key="9">
    <source>
        <dbReference type="Proteomes" id="UP000597444"/>
    </source>
</evidence>
<reference evidence="8" key="1">
    <citation type="submission" date="2020-10" db="EMBL/GenBank/DDBJ databases">
        <title>Taxonomic study of unclassified bacteria belonging to the class Ktedonobacteria.</title>
        <authorList>
            <person name="Yabe S."/>
            <person name="Wang C.M."/>
            <person name="Zheng Y."/>
            <person name="Sakai Y."/>
            <person name="Cavaletti L."/>
            <person name="Monciardini P."/>
            <person name="Donadio S."/>
        </authorList>
    </citation>
    <scope>NUCLEOTIDE SEQUENCE</scope>
    <source>
        <strain evidence="8">ID150040</strain>
    </source>
</reference>
<keyword evidence="9" id="KW-1185">Reference proteome</keyword>
<evidence type="ECO:0000256" key="5">
    <source>
        <dbReference type="ARBA" id="ARBA00022840"/>
    </source>
</evidence>
<feature type="binding site" evidence="6">
    <location>
        <position position="41"/>
    </location>
    <ligand>
        <name>ATP</name>
        <dbReference type="ChEBI" id="CHEBI:30616"/>
    </ligand>
</feature>
<dbReference type="GO" id="GO:0004674">
    <property type="term" value="F:protein serine/threonine kinase activity"/>
    <property type="evidence" value="ECO:0007669"/>
    <property type="project" value="UniProtKB-EC"/>
</dbReference>
<dbReference type="InterPro" id="IPR011009">
    <property type="entry name" value="Kinase-like_dom_sf"/>
</dbReference>
<dbReference type="InterPro" id="IPR000719">
    <property type="entry name" value="Prot_kinase_dom"/>
</dbReference>
<keyword evidence="5 6" id="KW-0067">ATP-binding</keyword>
<sequence>MGHRVGQQLGHYRLTRLLGQGGFAEVYLAEHLHLGTDAAIKVLHTHLVSPQEIEAFRSEARTIARLKHPHIIRVFDFGLEEGLPYLVMEYASAGTLRQRHPKGSRLELVTIIPYVKQVASALFYAHEHKLIHRDVKPENMLVGEQGELLLSDFGVAIVAQSSRNDHTRDTVGTISYMAPEQIQAHPRPASDQYALGVVIYEWLTGEPPFTGSFPEIAAKHCLIPPPPLREKVPGISPELEQVIFTALAKDPKERFRSVVAFATALEQASSGDRGLTTTMLMAPDRPPLSSVQESIKPAHEIPPRAIGPFKHHLLHIDCRISIQSTSRTLQERERDGKEICTCPIASLTSKRSRRGRCNHAGRQWHCVDRECYEPCSNTPSLHVQRPY</sequence>
<dbReference type="PROSITE" id="PS50011">
    <property type="entry name" value="PROTEIN_KINASE_DOM"/>
    <property type="match status" value="1"/>
</dbReference>
<dbReference type="Proteomes" id="UP000597444">
    <property type="component" value="Unassembled WGS sequence"/>
</dbReference>
<dbReference type="PROSITE" id="PS00107">
    <property type="entry name" value="PROTEIN_KINASE_ATP"/>
    <property type="match status" value="1"/>
</dbReference>
<organism evidence="8 9">
    <name type="scientific">Reticulibacter mediterranei</name>
    <dbReference type="NCBI Taxonomy" id="2778369"/>
    <lineage>
        <taxon>Bacteria</taxon>
        <taxon>Bacillati</taxon>
        <taxon>Chloroflexota</taxon>
        <taxon>Ktedonobacteria</taxon>
        <taxon>Ktedonobacterales</taxon>
        <taxon>Reticulibacteraceae</taxon>
        <taxon>Reticulibacter</taxon>
    </lineage>
</organism>
<dbReference type="SUPFAM" id="SSF56112">
    <property type="entry name" value="Protein kinase-like (PK-like)"/>
    <property type="match status" value="1"/>
</dbReference>
<dbReference type="PANTHER" id="PTHR43289">
    <property type="entry name" value="MITOGEN-ACTIVATED PROTEIN KINASE KINASE KINASE 20-RELATED"/>
    <property type="match status" value="1"/>
</dbReference>
<evidence type="ECO:0000313" key="8">
    <source>
        <dbReference type="EMBL" id="GHO90170.1"/>
    </source>
</evidence>
<dbReference type="InterPro" id="IPR017441">
    <property type="entry name" value="Protein_kinase_ATP_BS"/>
</dbReference>
<evidence type="ECO:0000256" key="6">
    <source>
        <dbReference type="PROSITE-ProRule" id="PRU10141"/>
    </source>
</evidence>
<dbReference type="InterPro" id="IPR008271">
    <property type="entry name" value="Ser/Thr_kinase_AS"/>
</dbReference>
<dbReference type="EC" id="2.7.11.1" evidence="1"/>
<dbReference type="PANTHER" id="PTHR43289:SF6">
    <property type="entry name" value="SERINE_THREONINE-PROTEIN KINASE NEKL-3"/>
    <property type="match status" value="1"/>
</dbReference>
<dbReference type="EMBL" id="BNJK01000001">
    <property type="protein sequence ID" value="GHO90170.1"/>
    <property type="molecule type" value="Genomic_DNA"/>
</dbReference>
<name>A0A8J3ID04_9CHLR</name>
<dbReference type="PROSITE" id="PS00108">
    <property type="entry name" value="PROTEIN_KINASE_ST"/>
    <property type="match status" value="1"/>
</dbReference>
<dbReference type="AlphaFoldDB" id="A0A8J3ID04"/>
<comment type="caution">
    <text evidence="8">The sequence shown here is derived from an EMBL/GenBank/DDBJ whole genome shotgun (WGS) entry which is preliminary data.</text>
</comment>
<gene>
    <name evidence="8" type="ORF">KSF_002180</name>
</gene>
<keyword evidence="3 6" id="KW-0547">Nucleotide-binding</keyword>
<accession>A0A8J3ID04</accession>
<dbReference type="Pfam" id="PF00069">
    <property type="entry name" value="Pkinase"/>
    <property type="match status" value="1"/>
</dbReference>
<keyword evidence="2" id="KW-0808">Transferase</keyword>
<protein>
    <recommendedName>
        <fullName evidence="1">non-specific serine/threonine protein kinase</fullName>
        <ecNumber evidence="1">2.7.11.1</ecNumber>
    </recommendedName>
</protein>
<proteinExistence type="predicted"/>
<evidence type="ECO:0000256" key="2">
    <source>
        <dbReference type="ARBA" id="ARBA00022679"/>
    </source>
</evidence>
<evidence type="ECO:0000259" key="7">
    <source>
        <dbReference type="PROSITE" id="PS50011"/>
    </source>
</evidence>
<feature type="domain" description="Protein kinase" evidence="7">
    <location>
        <begin position="12"/>
        <end position="266"/>
    </location>
</feature>
<dbReference type="GO" id="GO:0005524">
    <property type="term" value="F:ATP binding"/>
    <property type="evidence" value="ECO:0007669"/>
    <property type="project" value="UniProtKB-UniRule"/>
</dbReference>
<dbReference type="SMART" id="SM00220">
    <property type="entry name" value="S_TKc"/>
    <property type="match status" value="1"/>
</dbReference>
<keyword evidence="4" id="KW-0418">Kinase</keyword>
<evidence type="ECO:0000256" key="1">
    <source>
        <dbReference type="ARBA" id="ARBA00012513"/>
    </source>
</evidence>